<evidence type="ECO:0000256" key="1">
    <source>
        <dbReference type="SAM" id="MobiDB-lite"/>
    </source>
</evidence>
<feature type="compositionally biased region" description="Low complexity" evidence="1">
    <location>
        <begin position="404"/>
        <end position="423"/>
    </location>
</feature>
<protein>
    <submittedName>
        <fullName evidence="3">Helix-turn-helix domain-containing protein</fullName>
    </submittedName>
</protein>
<evidence type="ECO:0000259" key="2">
    <source>
        <dbReference type="Pfam" id="PF13556"/>
    </source>
</evidence>
<dbReference type="InterPro" id="IPR051448">
    <property type="entry name" value="CdaR-like_regulators"/>
</dbReference>
<organism evidence="3 4">
    <name type="scientific">Nocardiopsis tropica</name>
    <dbReference type="NCBI Taxonomy" id="109330"/>
    <lineage>
        <taxon>Bacteria</taxon>
        <taxon>Bacillati</taxon>
        <taxon>Actinomycetota</taxon>
        <taxon>Actinomycetes</taxon>
        <taxon>Streptosporangiales</taxon>
        <taxon>Nocardiopsidaceae</taxon>
        <taxon>Nocardiopsis</taxon>
    </lineage>
</organism>
<dbReference type="InterPro" id="IPR042070">
    <property type="entry name" value="PucR_C-HTH_sf"/>
</dbReference>
<dbReference type="Pfam" id="PF13556">
    <property type="entry name" value="HTH_30"/>
    <property type="match status" value="1"/>
</dbReference>
<dbReference type="Proteomes" id="UP001348641">
    <property type="component" value="Unassembled WGS sequence"/>
</dbReference>
<dbReference type="EMBL" id="JAUUCC010000002">
    <property type="protein sequence ID" value="MEE2049128.1"/>
    <property type="molecule type" value="Genomic_DNA"/>
</dbReference>
<dbReference type="PANTHER" id="PTHR33744">
    <property type="entry name" value="CARBOHYDRATE DIACID REGULATOR"/>
    <property type="match status" value="1"/>
</dbReference>
<gene>
    <name evidence="3" type="ORF">Q8A49_01290</name>
</gene>
<accession>A0ABU7KIK2</accession>
<dbReference type="PANTHER" id="PTHR33744:SF17">
    <property type="entry name" value="CONSERVED PROTEIN"/>
    <property type="match status" value="1"/>
</dbReference>
<feature type="region of interest" description="Disordered" evidence="1">
    <location>
        <begin position="398"/>
        <end position="423"/>
    </location>
</feature>
<comment type="caution">
    <text evidence="3">The sequence shown here is derived from an EMBL/GenBank/DDBJ whole genome shotgun (WGS) entry which is preliminary data.</text>
</comment>
<dbReference type="InterPro" id="IPR025736">
    <property type="entry name" value="PucR_C-HTH_dom"/>
</dbReference>
<sequence length="546" mass="57349">MINLDRLVNVLGGYGARLMGAEGLRRRELRSVAMHDPTDEAPSLGDAFLAVGVDSAAEAVRLAEQARATVVLLRSAADPADDVREHLRARGLALLVVDPAVSWSQISGVVYGLVLEGRETEAGRGPSDLFTLADTVAAEVGGPVTIEDRSSRVVAYSASQGDTDRVRRATVIDRRAPEEVRERLDADGVFAGLAASAEPRFVPGVPELGLGGRTAAPIRVGRELLGSLWVVCDAPLDAGRSRALREGAHTVGLHMLRARVSSDLERQVESESVIDLLEGSADPAQTAGRLGLLATGLRVIAFQARARTEPEAAILHLFELVTTGFGWSRPGRSTLLGTTVYTVLPCGDDPSPAVEWVRSTVRGLPDQLGVAAGVGGAADPSGLPASRQEADECLTLHGREVRTAPPGRSGTRGAPAAGPGAPGTAGPVVYDDVWHAVLLRRLRLVAEAGRLPTRNPVAELVRHDAAHGTDYAGTLRAWLYAHGDLGRAAEALDLHPNTVRYRLRRMGGVADLPLDDPEARVAMTIALAALVEEPSAPPAGRGPGPA</sequence>
<evidence type="ECO:0000313" key="3">
    <source>
        <dbReference type="EMBL" id="MEE2049128.1"/>
    </source>
</evidence>
<dbReference type="RefSeq" id="WP_330156430.1">
    <property type="nucleotide sequence ID" value="NZ_BAAAJA010000013.1"/>
</dbReference>
<evidence type="ECO:0000313" key="4">
    <source>
        <dbReference type="Proteomes" id="UP001348641"/>
    </source>
</evidence>
<dbReference type="Gene3D" id="1.10.10.2840">
    <property type="entry name" value="PucR C-terminal helix-turn-helix domain"/>
    <property type="match status" value="1"/>
</dbReference>
<reference evidence="3 4" key="1">
    <citation type="submission" date="2023-07" db="EMBL/GenBank/DDBJ databases">
        <authorList>
            <person name="Girao M."/>
            <person name="Carvalho M.F."/>
        </authorList>
    </citation>
    <scope>NUCLEOTIDE SEQUENCE [LARGE SCALE GENOMIC DNA]</scope>
    <source>
        <strain evidence="3 4">66/93</strain>
    </source>
</reference>
<proteinExistence type="predicted"/>
<name>A0ABU7KIK2_9ACTN</name>
<feature type="domain" description="PucR C-terminal helix-turn-helix" evidence="2">
    <location>
        <begin position="473"/>
        <end position="529"/>
    </location>
</feature>